<organism evidence="6 7">
    <name type="scientific">Flavobacterium alkalisoli</name>
    <dbReference type="NCBI Taxonomy" id="2602769"/>
    <lineage>
        <taxon>Bacteria</taxon>
        <taxon>Pseudomonadati</taxon>
        <taxon>Bacteroidota</taxon>
        <taxon>Flavobacteriia</taxon>
        <taxon>Flavobacteriales</taxon>
        <taxon>Flavobacteriaceae</taxon>
        <taxon>Flavobacterium</taxon>
    </lineage>
</organism>
<gene>
    <name evidence="6" type="ORF">FUA48_14095</name>
</gene>
<evidence type="ECO:0000313" key="7">
    <source>
        <dbReference type="Proteomes" id="UP000321222"/>
    </source>
</evidence>
<keyword evidence="2" id="KW-0732">Signal</keyword>
<dbReference type="KEGG" id="fak:FUA48_14095"/>
<dbReference type="SUPFAM" id="SSF49299">
    <property type="entry name" value="PKD domain"/>
    <property type="match status" value="1"/>
</dbReference>
<dbReference type="Pfam" id="PF13540">
    <property type="entry name" value="RCC1_2"/>
    <property type="match status" value="2"/>
</dbReference>
<dbReference type="InterPro" id="IPR058923">
    <property type="entry name" value="RCC1-like_dom"/>
</dbReference>
<dbReference type="InterPro" id="IPR035986">
    <property type="entry name" value="PKD_dom_sf"/>
</dbReference>
<evidence type="ECO:0000259" key="5">
    <source>
        <dbReference type="Pfam" id="PF25390"/>
    </source>
</evidence>
<dbReference type="Pfam" id="PF18962">
    <property type="entry name" value="Por_Secre_tail"/>
    <property type="match status" value="1"/>
</dbReference>
<dbReference type="InterPro" id="IPR000408">
    <property type="entry name" value="Reg_chr_condens"/>
</dbReference>
<reference evidence="6 7" key="1">
    <citation type="submission" date="2019-08" db="EMBL/GenBank/DDBJ databases">
        <title>Flavobacterium alkalisoli sp. nov., isolated from rhizosphere soil of Suaeda salsa.</title>
        <authorList>
            <person name="Sun J.-Q."/>
            <person name="Xu L."/>
        </authorList>
    </citation>
    <scope>NUCLEOTIDE SEQUENCE [LARGE SCALE GENOMIC DNA]</scope>
    <source>
        <strain evidence="6 7">XS-5</strain>
    </source>
</reference>
<dbReference type="AlphaFoldDB" id="A0A5B9FY16"/>
<dbReference type="Proteomes" id="UP000321222">
    <property type="component" value="Chromosome"/>
</dbReference>
<dbReference type="InterPro" id="IPR026444">
    <property type="entry name" value="Secre_tail"/>
</dbReference>
<dbReference type="OrthoDB" id="1081439at2"/>
<sequence length="928" mass="100475">MFVKISHLIHMKNIYITVALLFFYLISYSQCYTKVSSKVFHNLTIRTDGTLWAWGQNENDQIGDNSGNNQPSPIQIGTDNSWTSVSAGTQYSLAIKSDGTLWAWGSNSYGQTGNGGADIPEMVGEDTDWILAEAGLSFSAAIKSDGTLWMWGANFYGQLGNNSTTNLNTPTQVGEDTNWVAVSLGAQHTLALKSDGTLWAWGLNSYGQLGIGLMGNQHVPIQIGTDNDWIAIEAGYSASYAIKGNGTLWGWGSNGFGQVGNASSSDQIFPIQIGANTWQHIESTNHCLAIRSDGTLWSWGRNVAGEVWNVTPGVNQSSPVQVGTDNNWTQAVTGFYHSIALKNNGTLYSWGDNEFGTLGNDSFVDSLTLIQIGTTCTEIICNINTPSLSPLVTECSLEFDDIVIPTTTNSCGGTVTASLHLGAFPLTETGTIVWKFGNEADAIFVEQEVIIQDTELPVPSQETLSTITASCSITSEQISIPTAIDSCAGEITATTSNSLNFDEQGSYTIIWSYDDGNGNITTQSQQVLIEDSEMPVPTLENLPTLSSQCELSENDIEHPTALDNCAGVVIATTEDSLEFSDQGTYTINWIYNDGNGNITTQQQSVIINDTQAPVPTLETLPSISGECSLSNNDITYPTALDNCAGVVIATTEDSLEFSDQGTYTIIWIYSDGNGNNFTQQQQVVIEDTQAPVPAINTLPDLISECGLTSEEIQTPTAIDDCEGETIATTNNSLNFSEQGNYTILWTFEDSNGNSIDQEQQIIIEDVTSPTVITQDITVDLNGAASITITSEEINNGSYDNCNIESIEININNFTQPGIYEVVLTVYDNAGNESSDIATVTVVDSSLNINDFTKGDISIYPIPARDFITIKKPEDILILSTDFYDMLGKKLFNIEGNIDRIDTSFLSASSYFIIIHTDKGVLKKNLIIK</sequence>
<dbReference type="SUPFAM" id="SSF50985">
    <property type="entry name" value="RCC1/BLIP-II"/>
    <property type="match status" value="1"/>
</dbReference>
<evidence type="ECO:0000313" key="6">
    <source>
        <dbReference type="EMBL" id="QEE50668.1"/>
    </source>
</evidence>
<dbReference type="GO" id="GO:0005737">
    <property type="term" value="C:cytoplasm"/>
    <property type="evidence" value="ECO:0007669"/>
    <property type="project" value="TreeGrafter"/>
</dbReference>
<evidence type="ECO:0000259" key="4">
    <source>
        <dbReference type="Pfam" id="PF18962"/>
    </source>
</evidence>
<dbReference type="PRINTS" id="PR00633">
    <property type="entry name" value="RCCNDNSATION"/>
</dbReference>
<feature type="domain" description="RCC1-like" evidence="5">
    <location>
        <begin position="125"/>
        <end position="369"/>
    </location>
</feature>
<proteinExistence type="predicted"/>
<feature type="domain" description="Secretion system C-terminal sorting" evidence="4">
    <location>
        <begin position="858"/>
        <end position="927"/>
    </location>
</feature>
<dbReference type="PANTHER" id="PTHR45982">
    <property type="entry name" value="REGULATOR OF CHROMOSOME CONDENSATION"/>
    <property type="match status" value="1"/>
</dbReference>
<dbReference type="PANTHER" id="PTHR45982:SF1">
    <property type="entry name" value="REGULATOR OF CHROMOSOME CONDENSATION"/>
    <property type="match status" value="1"/>
</dbReference>
<name>A0A5B9FY16_9FLAO</name>
<keyword evidence="1" id="KW-0344">Guanine-nucleotide releasing factor</keyword>
<accession>A0A5B9FY16</accession>
<dbReference type="InterPro" id="IPR051553">
    <property type="entry name" value="Ran_GTPase-activating"/>
</dbReference>
<dbReference type="InterPro" id="IPR013783">
    <property type="entry name" value="Ig-like_fold"/>
</dbReference>
<dbReference type="GO" id="GO:0005085">
    <property type="term" value="F:guanyl-nucleotide exchange factor activity"/>
    <property type="evidence" value="ECO:0007669"/>
    <property type="project" value="TreeGrafter"/>
</dbReference>
<dbReference type="PROSITE" id="PS50012">
    <property type="entry name" value="RCC1_3"/>
    <property type="match status" value="6"/>
</dbReference>
<dbReference type="Pfam" id="PF25390">
    <property type="entry name" value="WD40_RLD"/>
    <property type="match status" value="1"/>
</dbReference>
<keyword evidence="7" id="KW-1185">Reference proteome</keyword>
<dbReference type="EMBL" id="CP042831">
    <property type="protein sequence ID" value="QEE50668.1"/>
    <property type="molecule type" value="Genomic_DNA"/>
</dbReference>
<dbReference type="InterPro" id="IPR009091">
    <property type="entry name" value="RCC1/BLIP-II"/>
</dbReference>
<keyword evidence="3" id="KW-0677">Repeat</keyword>
<evidence type="ECO:0000256" key="2">
    <source>
        <dbReference type="ARBA" id="ARBA00022729"/>
    </source>
</evidence>
<dbReference type="Gene3D" id="2.60.40.10">
    <property type="entry name" value="Immunoglobulins"/>
    <property type="match status" value="3"/>
</dbReference>
<dbReference type="Gene3D" id="2.130.10.30">
    <property type="entry name" value="Regulator of chromosome condensation 1/beta-lactamase-inhibitor protein II"/>
    <property type="match status" value="2"/>
</dbReference>
<evidence type="ECO:0000256" key="1">
    <source>
        <dbReference type="ARBA" id="ARBA00022658"/>
    </source>
</evidence>
<evidence type="ECO:0000256" key="3">
    <source>
        <dbReference type="ARBA" id="ARBA00022737"/>
    </source>
</evidence>
<protein>
    <submittedName>
        <fullName evidence="6">Uncharacterized protein</fullName>
    </submittedName>
</protein>